<proteinExistence type="inferred from homology"/>
<reference evidence="5 6" key="1">
    <citation type="submission" date="2018-06" db="EMBL/GenBank/DDBJ databases">
        <title>Genomic Encyclopedia of Type Strains, Phase IV (KMG-IV): sequencing the most valuable type-strain genomes for metagenomic binning, comparative biology and taxonomic classification.</title>
        <authorList>
            <person name="Goeker M."/>
        </authorList>
    </citation>
    <scope>NUCLEOTIDE SEQUENCE [LARGE SCALE GENOMIC DNA]</scope>
    <source>
        <strain evidence="5 6">DSM 45521</strain>
    </source>
</reference>
<organism evidence="5 6">
    <name type="scientific">Williamsia limnetica</name>
    <dbReference type="NCBI Taxonomy" id="882452"/>
    <lineage>
        <taxon>Bacteria</taxon>
        <taxon>Bacillati</taxon>
        <taxon>Actinomycetota</taxon>
        <taxon>Actinomycetes</taxon>
        <taxon>Mycobacteriales</taxon>
        <taxon>Nocardiaceae</taxon>
        <taxon>Williamsia</taxon>
    </lineage>
</organism>
<comment type="similarity">
    <text evidence="3">Belongs to the class-I pyridoxal-phosphate-dependent aminotransferase family.</text>
</comment>
<dbReference type="GO" id="GO:0030170">
    <property type="term" value="F:pyridoxal phosphate binding"/>
    <property type="evidence" value="ECO:0007669"/>
    <property type="project" value="InterPro"/>
</dbReference>
<evidence type="ECO:0000256" key="1">
    <source>
        <dbReference type="ARBA" id="ARBA00001933"/>
    </source>
</evidence>
<evidence type="ECO:0000256" key="2">
    <source>
        <dbReference type="ARBA" id="ARBA00022898"/>
    </source>
</evidence>
<evidence type="ECO:0000259" key="4">
    <source>
        <dbReference type="Pfam" id="PF00155"/>
    </source>
</evidence>
<dbReference type="NCBIfam" id="NF005915">
    <property type="entry name" value="PRK07908.1"/>
    <property type="match status" value="1"/>
</dbReference>
<keyword evidence="3 5" id="KW-0808">Transferase</keyword>
<comment type="cofactor">
    <cofactor evidence="1 3">
        <name>pyridoxal 5'-phosphate</name>
        <dbReference type="ChEBI" id="CHEBI:597326"/>
    </cofactor>
</comment>
<dbReference type="Gene3D" id="3.90.1150.10">
    <property type="entry name" value="Aspartate Aminotransferase, domain 1"/>
    <property type="match status" value="1"/>
</dbReference>
<name>A0A318RLY5_WILLI</name>
<comment type="caution">
    <text evidence="5">The sequence shown here is derived from an EMBL/GenBank/DDBJ whole genome shotgun (WGS) entry which is preliminary data.</text>
</comment>
<keyword evidence="6" id="KW-1185">Reference proteome</keyword>
<sequence>MKSPKPTVGQEWTPDSLADLGRHGDVDAEPGLVDFAVNVRGLTPGFVREVLASRLDDLAGYPSADDQRRAVAAIADRHGRDPSEVLLLSGAAEGFALLPQLQPRRAALIQPSFTEPERALRAAGVEIEHVVLPQPWELEPHLVPDSADLVVLGNPTNPTSVLHPRAAIETLLRPGRVVVVDEAFADVVPGEPESLAGGAPDGGRRSGLLVLRSITKTFALAGLRAGYLLGDPALLQRLSARRPHWPLGTLQLAALELCAGVQASTYAHEQALSVAAQRCSMVDALRSVGLDVVGSPQGSFVIVAVADGTAVKNGLREHGYAVRSCANFVGLGPDHLRLAVRDEDTVAGLITALRKVM</sequence>
<dbReference type="PANTHER" id="PTHR42885">
    <property type="entry name" value="HISTIDINOL-PHOSPHATE AMINOTRANSFERASE-RELATED"/>
    <property type="match status" value="1"/>
</dbReference>
<dbReference type="InterPro" id="IPR004839">
    <property type="entry name" value="Aminotransferase_I/II_large"/>
</dbReference>
<dbReference type="AlphaFoldDB" id="A0A318RLY5"/>
<dbReference type="Gene3D" id="3.40.640.10">
    <property type="entry name" value="Type I PLP-dependent aspartate aminotransferase-like (Major domain)"/>
    <property type="match status" value="1"/>
</dbReference>
<dbReference type="InterPro" id="IPR015422">
    <property type="entry name" value="PyrdxlP-dep_Trfase_small"/>
</dbReference>
<dbReference type="Proteomes" id="UP000247591">
    <property type="component" value="Unassembled WGS sequence"/>
</dbReference>
<keyword evidence="3 5" id="KW-0032">Aminotransferase</keyword>
<accession>A0A318RLY5</accession>
<keyword evidence="2" id="KW-0663">Pyridoxal phosphate</keyword>
<dbReference type="InterPro" id="IPR015424">
    <property type="entry name" value="PyrdxlP-dep_Trfase"/>
</dbReference>
<evidence type="ECO:0000256" key="3">
    <source>
        <dbReference type="RuleBase" id="RU000481"/>
    </source>
</evidence>
<dbReference type="EMBL" id="QJSP01000010">
    <property type="protein sequence ID" value="PYE15403.1"/>
    <property type="molecule type" value="Genomic_DNA"/>
</dbReference>
<evidence type="ECO:0000313" key="5">
    <source>
        <dbReference type="EMBL" id="PYE15403.1"/>
    </source>
</evidence>
<gene>
    <name evidence="5" type="ORF">DFR67_11064</name>
</gene>
<dbReference type="InterPro" id="IPR015421">
    <property type="entry name" value="PyrdxlP-dep_Trfase_major"/>
</dbReference>
<dbReference type="EC" id="2.6.1.-" evidence="3"/>
<dbReference type="GO" id="GO:0008483">
    <property type="term" value="F:transaminase activity"/>
    <property type="evidence" value="ECO:0007669"/>
    <property type="project" value="UniProtKB-KW"/>
</dbReference>
<dbReference type="InterPro" id="IPR004838">
    <property type="entry name" value="NHTrfase_class1_PyrdxlP-BS"/>
</dbReference>
<feature type="domain" description="Aminotransferase class I/classII large" evidence="4">
    <location>
        <begin position="54"/>
        <end position="353"/>
    </location>
</feature>
<dbReference type="PROSITE" id="PS00105">
    <property type="entry name" value="AA_TRANSFER_CLASS_1"/>
    <property type="match status" value="1"/>
</dbReference>
<dbReference type="RefSeq" id="WP_245938008.1">
    <property type="nucleotide sequence ID" value="NZ_QJSP01000010.1"/>
</dbReference>
<dbReference type="CDD" id="cd00609">
    <property type="entry name" value="AAT_like"/>
    <property type="match status" value="1"/>
</dbReference>
<dbReference type="SUPFAM" id="SSF53383">
    <property type="entry name" value="PLP-dependent transferases"/>
    <property type="match status" value="1"/>
</dbReference>
<protein>
    <recommendedName>
        <fullName evidence="3">Aminotransferase</fullName>
        <ecNumber evidence="3">2.6.1.-</ecNumber>
    </recommendedName>
</protein>
<dbReference type="Pfam" id="PF00155">
    <property type="entry name" value="Aminotran_1_2"/>
    <property type="match status" value="1"/>
</dbReference>
<evidence type="ECO:0000313" key="6">
    <source>
        <dbReference type="Proteomes" id="UP000247591"/>
    </source>
</evidence>
<dbReference type="PANTHER" id="PTHR42885:SF1">
    <property type="entry name" value="THREONINE-PHOSPHATE DECARBOXYLASE"/>
    <property type="match status" value="1"/>
</dbReference>